<dbReference type="FunFam" id="1.10.1160.10:FF:000001">
    <property type="entry name" value="Glutamine--tRNA ligase"/>
    <property type="match status" value="1"/>
</dbReference>
<dbReference type="GO" id="GO:0005829">
    <property type="term" value="C:cytosol"/>
    <property type="evidence" value="ECO:0007669"/>
    <property type="project" value="TreeGrafter"/>
</dbReference>
<feature type="region of interest" description="Disordered" evidence="10">
    <location>
        <begin position="125"/>
        <end position="144"/>
    </location>
</feature>
<feature type="domain" description="Glutamyl/glutaminyl-tRNA synthetase class Ib catalytic" evidence="11">
    <location>
        <begin position="28"/>
        <end position="342"/>
    </location>
</feature>
<dbReference type="EC" id="6.1.1.18" evidence="8"/>
<evidence type="ECO:0000256" key="8">
    <source>
        <dbReference type="HAMAP-Rule" id="MF_00126"/>
    </source>
</evidence>
<keyword evidence="15" id="KW-1185">Reference proteome</keyword>
<comment type="subunit">
    <text evidence="8">Monomer.</text>
</comment>
<comment type="subcellular location">
    <subcellularLocation>
        <location evidence="8">Cytoplasm</location>
    </subcellularLocation>
</comment>
<dbReference type="InterPro" id="IPR001412">
    <property type="entry name" value="aa-tRNA-synth_I_CS"/>
</dbReference>
<dbReference type="RefSeq" id="WP_095068794.1">
    <property type="nucleotide sequence ID" value="NZ_LT899436.1"/>
</dbReference>
<evidence type="ECO:0000313" key="15">
    <source>
        <dbReference type="Proteomes" id="UP000215214"/>
    </source>
</evidence>
<feature type="binding site" evidence="8">
    <location>
        <begin position="274"/>
        <end position="276"/>
    </location>
    <ligand>
        <name>ATP</name>
        <dbReference type="ChEBI" id="CHEBI:30616"/>
    </ligand>
</feature>
<dbReference type="GO" id="GO:0004819">
    <property type="term" value="F:glutamine-tRNA ligase activity"/>
    <property type="evidence" value="ECO:0007669"/>
    <property type="project" value="UniProtKB-UniRule"/>
</dbReference>
<dbReference type="KEGG" id="tje:TJEJU_0115"/>
<keyword evidence="3 8" id="KW-0436">Ligase</keyword>
<gene>
    <name evidence="8 14" type="primary">glnS</name>
    <name evidence="14" type="ORF">TJEJU_0115</name>
</gene>
<dbReference type="SUPFAM" id="SSF52374">
    <property type="entry name" value="Nucleotidylyl transferase"/>
    <property type="match status" value="1"/>
</dbReference>
<evidence type="ECO:0000256" key="1">
    <source>
        <dbReference type="ARBA" id="ARBA00005594"/>
    </source>
</evidence>
<comment type="similarity">
    <text evidence="1 8 9">Belongs to the class-I aminoacyl-tRNA synthetase family.</text>
</comment>
<dbReference type="GO" id="GO:0005524">
    <property type="term" value="F:ATP binding"/>
    <property type="evidence" value="ECO:0007669"/>
    <property type="project" value="UniProtKB-UniRule"/>
</dbReference>
<comment type="catalytic activity">
    <reaction evidence="8">
        <text>tRNA(Gln) + L-glutamine + ATP = L-glutaminyl-tRNA(Gln) + AMP + diphosphate</text>
        <dbReference type="Rhea" id="RHEA:20121"/>
        <dbReference type="Rhea" id="RHEA-COMP:9662"/>
        <dbReference type="Rhea" id="RHEA-COMP:9681"/>
        <dbReference type="ChEBI" id="CHEBI:30616"/>
        <dbReference type="ChEBI" id="CHEBI:33019"/>
        <dbReference type="ChEBI" id="CHEBI:58359"/>
        <dbReference type="ChEBI" id="CHEBI:78442"/>
        <dbReference type="ChEBI" id="CHEBI:78521"/>
        <dbReference type="ChEBI" id="CHEBI:456215"/>
        <dbReference type="EC" id="6.1.1.18"/>
    </reaction>
</comment>
<dbReference type="OrthoDB" id="9801560at2"/>
<keyword evidence="4 8" id="KW-0547">Nucleotide-binding</keyword>
<reference evidence="14 15" key="1">
    <citation type="submission" date="2017-07" db="EMBL/GenBank/DDBJ databases">
        <authorList>
            <person name="Sun Z.S."/>
            <person name="Albrecht U."/>
            <person name="Echele G."/>
            <person name="Lee C.C."/>
        </authorList>
    </citation>
    <scope>NUCLEOTIDE SEQUENCE [LARGE SCALE GENOMIC DNA]</scope>
    <source>
        <strain evidence="15">type strain: KCTC 22618</strain>
    </source>
</reference>
<dbReference type="FunFam" id="3.40.50.620:FF:000037">
    <property type="entry name" value="Glutamine--tRNA ligase cytoplasmic"/>
    <property type="match status" value="1"/>
</dbReference>
<comment type="caution">
    <text evidence="8">Lacks conserved residue(s) required for the propagation of feature annotation.</text>
</comment>
<dbReference type="Proteomes" id="UP000215214">
    <property type="component" value="Chromosome TJEJU"/>
</dbReference>
<evidence type="ECO:0000259" key="11">
    <source>
        <dbReference type="Pfam" id="PF00749"/>
    </source>
</evidence>
<dbReference type="InterPro" id="IPR020058">
    <property type="entry name" value="Glu/Gln-tRNA-synth_Ib_cat-dom"/>
</dbReference>
<dbReference type="Gene3D" id="3.90.800.10">
    <property type="entry name" value="Glutamyl-tRNA Synthetase, Domain 3"/>
    <property type="match status" value="1"/>
</dbReference>
<evidence type="ECO:0000313" key="14">
    <source>
        <dbReference type="EMBL" id="SNR13923.1"/>
    </source>
</evidence>
<keyword evidence="5 8" id="KW-0067">ATP-binding</keyword>
<name>A0A238U3Y5_9FLAO</name>
<accession>A0A238U3Y5</accession>
<dbReference type="InterPro" id="IPR049437">
    <property type="entry name" value="tRNA-synt_1c_C2"/>
</dbReference>
<evidence type="ECO:0000256" key="10">
    <source>
        <dbReference type="SAM" id="MobiDB-lite"/>
    </source>
</evidence>
<dbReference type="PANTHER" id="PTHR43097:SF5">
    <property type="entry name" value="GLUTAMATE--TRNA LIGASE"/>
    <property type="match status" value="1"/>
</dbReference>
<dbReference type="FunFam" id="3.90.800.10:FF:000001">
    <property type="entry name" value="Glutamine--tRNA ligase"/>
    <property type="match status" value="1"/>
</dbReference>
<dbReference type="InterPro" id="IPR014729">
    <property type="entry name" value="Rossmann-like_a/b/a_fold"/>
</dbReference>
<dbReference type="InterPro" id="IPR020056">
    <property type="entry name" value="Rbsml_bL25/Gln-tRNA_synth_N"/>
</dbReference>
<evidence type="ECO:0000256" key="7">
    <source>
        <dbReference type="ARBA" id="ARBA00023146"/>
    </source>
</evidence>
<dbReference type="Pfam" id="PF20974">
    <property type="entry name" value="tRNA-synt_1c_C2"/>
    <property type="match status" value="1"/>
</dbReference>
<evidence type="ECO:0000259" key="13">
    <source>
        <dbReference type="Pfam" id="PF20974"/>
    </source>
</evidence>
<dbReference type="AlphaFoldDB" id="A0A238U3Y5"/>
<dbReference type="HAMAP" id="MF_00126">
    <property type="entry name" value="Gln_tRNA_synth"/>
    <property type="match status" value="1"/>
</dbReference>
<dbReference type="InterPro" id="IPR020061">
    <property type="entry name" value="Glu_tRNA_lig_a-bdl"/>
</dbReference>
<feature type="domain" description="Glutamyl/glutaminyl-tRNA synthetase class Ib anti-codon binding" evidence="12">
    <location>
        <begin position="345"/>
        <end position="444"/>
    </location>
</feature>
<sequence>MSEEKKSLNFIEQIIEEDLTNGMKKENLRFRFPPEPNGYLHIGHTKAIGISFGLGEKYNAPVNLRFDDTNPAKEEQEYVDAIKKDVSWLGYQWENECYSSDYFQQLYDWAVQLIKDGKAYVDSQTSEEMAEQKGTPTEPGVASPYRDRTVEENLELFTKMKNGEFEEGEHVLRAKIDMASPNMLLRDPLMYRILKKSHHRTGNDWVIYPMYDWTHGESDYLEQISHSLCSLEFKPHRDLYNWFRDHVYEYSKNDFPLVPKQREFSRLNLSYTIMSKRKLLKLVEEGVVSGWDDPRMPTISGLRRRGYTPASIRNFIETVGVSKRENIIDVALLEFKIREDLNKNANRVMAVLNPVKLVITNYPEDKEEILIAENNPELDAGSREVPFSRELYIEREDFKEEANRKYFRLTLGKEVRLKNAYIIKGESCVKDDEGNITEIHCTYDPLSKSGSGTEESKRKVKGTLHWVSKKHAISAEVRVYDRLFSDEAPDSHKDKDFMEFLNPDSLKVINAFVEPSLVNSKVGERFQFQRLGYFNVDDDSTKERLVFNKTVGLRDTWAKVNK</sequence>
<organism evidence="14 15">
    <name type="scientific">Tenacibaculum jejuense</name>
    <dbReference type="NCBI Taxonomy" id="584609"/>
    <lineage>
        <taxon>Bacteria</taxon>
        <taxon>Pseudomonadati</taxon>
        <taxon>Bacteroidota</taxon>
        <taxon>Flavobacteriia</taxon>
        <taxon>Flavobacteriales</taxon>
        <taxon>Flavobacteriaceae</taxon>
        <taxon>Tenacibaculum</taxon>
    </lineage>
</organism>
<evidence type="ECO:0000256" key="9">
    <source>
        <dbReference type="RuleBase" id="RU363037"/>
    </source>
</evidence>
<dbReference type="InterPro" id="IPR020059">
    <property type="entry name" value="Glu/Gln-tRNA-synth_Ib_codon-bd"/>
</dbReference>
<dbReference type="InterPro" id="IPR022861">
    <property type="entry name" value="Gln_tRNA_ligase_bac"/>
</dbReference>
<keyword evidence="6 8" id="KW-0648">Protein biosynthesis</keyword>
<feature type="binding site" evidence="8">
    <location>
        <position position="211"/>
    </location>
    <ligand>
        <name>L-glutamine</name>
        <dbReference type="ChEBI" id="CHEBI:58359"/>
    </ligand>
</feature>
<dbReference type="GO" id="GO:0006424">
    <property type="term" value="P:glutamyl-tRNA aminoacylation"/>
    <property type="evidence" value="ECO:0007669"/>
    <property type="project" value="UniProtKB-UniRule"/>
</dbReference>
<evidence type="ECO:0000256" key="5">
    <source>
        <dbReference type="ARBA" id="ARBA00022840"/>
    </source>
</evidence>
<dbReference type="PANTHER" id="PTHR43097">
    <property type="entry name" value="GLUTAMINE-TRNA LIGASE"/>
    <property type="match status" value="1"/>
</dbReference>
<dbReference type="Gene3D" id="2.40.240.10">
    <property type="entry name" value="Ribosomal Protein L25, Chain P"/>
    <property type="match status" value="2"/>
</dbReference>
<dbReference type="Pfam" id="PF03950">
    <property type="entry name" value="tRNA-synt_1c_C"/>
    <property type="match status" value="1"/>
</dbReference>
<feature type="binding site" evidence="8">
    <location>
        <begin position="266"/>
        <end position="267"/>
    </location>
    <ligand>
        <name>ATP</name>
        <dbReference type="ChEBI" id="CHEBI:30616"/>
    </ligand>
</feature>
<evidence type="ECO:0000256" key="4">
    <source>
        <dbReference type="ARBA" id="ARBA00022741"/>
    </source>
</evidence>
<dbReference type="InterPro" id="IPR004514">
    <property type="entry name" value="Gln-tRNA-synth"/>
</dbReference>
<feature type="short sequence motif" description="'KMSKS' region" evidence="8">
    <location>
        <begin position="273"/>
        <end position="277"/>
    </location>
</feature>
<dbReference type="PROSITE" id="PS00178">
    <property type="entry name" value="AA_TRNA_LIGASE_I"/>
    <property type="match status" value="1"/>
</dbReference>
<dbReference type="EMBL" id="LT899436">
    <property type="protein sequence ID" value="SNR13923.1"/>
    <property type="molecule type" value="Genomic_DNA"/>
</dbReference>
<dbReference type="SUPFAM" id="SSF50715">
    <property type="entry name" value="Ribosomal protein L25-like"/>
    <property type="match status" value="1"/>
</dbReference>
<keyword evidence="7 8" id="KW-0030">Aminoacyl-tRNA synthetase</keyword>
<dbReference type="NCBIfam" id="NF011291">
    <property type="entry name" value="PRK14703.1"/>
    <property type="match status" value="1"/>
</dbReference>
<feature type="binding site" evidence="8">
    <location>
        <position position="67"/>
    </location>
    <ligand>
        <name>L-glutamine</name>
        <dbReference type="ChEBI" id="CHEBI:58359"/>
    </ligand>
</feature>
<feature type="short sequence motif" description="'HIGH' region" evidence="8">
    <location>
        <begin position="34"/>
        <end position="44"/>
    </location>
</feature>
<protein>
    <recommendedName>
        <fullName evidence="8">Glutamine--tRNA ligase</fullName>
        <ecNumber evidence="8">6.1.1.18</ecNumber>
    </recommendedName>
    <alternativeName>
        <fullName evidence="8">Glutaminyl-tRNA synthetase</fullName>
        <shortName evidence="8">GlnRS</shortName>
    </alternativeName>
</protein>
<dbReference type="Pfam" id="PF00749">
    <property type="entry name" value="tRNA-synt_1c"/>
    <property type="match status" value="1"/>
</dbReference>
<evidence type="ECO:0000256" key="2">
    <source>
        <dbReference type="ARBA" id="ARBA00022490"/>
    </source>
</evidence>
<dbReference type="GO" id="GO:0006425">
    <property type="term" value="P:glutaminyl-tRNA aminoacylation"/>
    <property type="evidence" value="ECO:0007669"/>
    <property type="project" value="UniProtKB-UniRule"/>
</dbReference>
<proteinExistence type="inferred from homology"/>
<feature type="binding site" evidence="8">
    <location>
        <begin position="35"/>
        <end position="37"/>
    </location>
    <ligand>
        <name>ATP</name>
        <dbReference type="ChEBI" id="CHEBI:30616"/>
    </ligand>
</feature>
<evidence type="ECO:0000256" key="6">
    <source>
        <dbReference type="ARBA" id="ARBA00022917"/>
    </source>
</evidence>
<feature type="domain" description="tRNA synthetases class I (E and Q) anti-codon binding" evidence="13">
    <location>
        <begin position="463"/>
        <end position="537"/>
    </location>
</feature>
<dbReference type="InterPro" id="IPR011035">
    <property type="entry name" value="Ribosomal_bL25/Gln-tRNA_synth"/>
</dbReference>
<keyword evidence="2 8" id="KW-0963">Cytoplasm</keyword>
<dbReference type="NCBIfam" id="TIGR00440">
    <property type="entry name" value="glnS"/>
    <property type="match status" value="1"/>
</dbReference>
<dbReference type="Gene3D" id="3.40.50.620">
    <property type="entry name" value="HUPs"/>
    <property type="match status" value="1"/>
</dbReference>
<evidence type="ECO:0000256" key="3">
    <source>
        <dbReference type="ARBA" id="ARBA00022598"/>
    </source>
</evidence>
<dbReference type="FunFam" id="2.40.240.10:FF:000001">
    <property type="entry name" value="Glutamine--tRNA ligase"/>
    <property type="match status" value="1"/>
</dbReference>
<dbReference type="Gene3D" id="1.10.1160.10">
    <property type="entry name" value="Glutamyl-trna Synthetase, Domain 2"/>
    <property type="match status" value="1"/>
</dbReference>
<dbReference type="InterPro" id="IPR050132">
    <property type="entry name" value="Gln/Glu-tRNA_Ligase"/>
</dbReference>
<evidence type="ECO:0000259" key="12">
    <source>
        <dbReference type="Pfam" id="PF03950"/>
    </source>
</evidence>